<feature type="compositionally biased region" description="Pro residues" evidence="2">
    <location>
        <begin position="432"/>
        <end position="441"/>
    </location>
</feature>
<dbReference type="OrthoDB" id="1522859at2"/>
<accession>A0A6I4IVG6</accession>
<name>A0A6I4IVG6_9FLAO</name>
<keyword evidence="3" id="KW-0472">Membrane</keyword>
<dbReference type="Proteomes" id="UP000431264">
    <property type="component" value="Unassembled WGS sequence"/>
</dbReference>
<evidence type="ECO:0000259" key="4">
    <source>
        <dbReference type="Pfam" id="PF05569"/>
    </source>
</evidence>
<evidence type="ECO:0000256" key="2">
    <source>
        <dbReference type="SAM" id="MobiDB-lite"/>
    </source>
</evidence>
<dbReference type="RefSeq" id="WP_140999306.1">
    <property type="nucleotide sequence ID" value="NZ_VDCZ01000017.1"/>
</dbReference>
<evidence type="ECO:0000256" key="3">
    <source>
        <dbReference type="SAM" id="Phobius"/>
    </source>
</evidence>
<dbReference type="AlphaFoldDB" id="A0A6I4IVG6"/>
<comment type="caution">
    <text evidence="5">The sequence shown here is derived from an EMBL/GenBank/DDBJ whole genome shotgun (WGS) entry which is preliminary data.</text>
</comment>
<feature type="coiled-coil region" evidence="1">
    <location>
        <begin position="488"/>
        <end position="536"/>
    </location>
</feature>
<dbReference type="InterPro" id="IPR052173">
    <property type="entry name" value="Beta-lactam_resp_regulator"/>
</dbReference>
<keyword evidence="3" id="KW-1133">Transmembrane helix</keyword>
<dbReference type="PANTHER" id="PTHR34978:SF3">
    <property type="entry name" value="SLR0241 PROTEIN"/>
    <property type="match status" value="1"/>
</dbReference>
<gene>
    <name evidence="5" type="ORF">GOQ30_17060</name>
</gene>
<sequence length="622" mass="72642">MENLMLYILKVNGLLLVFYFAYHFLLRKETFFQSNRIFLLLGIATSFVLPLLSFTTIIWVDPEPLATSYTYETLPLGSFENQIEAEPFNWNQFLFSCYLLVCIFFLGKLLIELFSFFRIIKKGTKIKSEKIVLVETNESQNPFSFFNYLVINKQNFSPEELELILVHEKIHILQKHSIDVLISKLLCLIFWVNPMVWRYRKAILENLEFIADQQTSARTNKTYEYQKTLLKAVICANQLSITNQFYQSLIKKRIVMLNTNPSSKKQLWKYSIALPLILGFIFCFQIETIAQVKENQKQTPQKAQQSQEKVELRIDKNSTDEQIKKETTYLQEKYDVTVKVSKIKRNAANEIVGLKVDYKDGKGNSGSSQISGDEPIKPFVFFMNNHNGKRNMGFQSLSNSGNKPAVYVYRNNDENEEEEDVVAYAFDDENIPAPPAPPAPPALGKMKALPAPPSPPNFPAPPAVPSDLTSEKAMKEFEEKMAAFEMSMKKMQPQMEQFEKEMEKYEMEMEGFEPDMKAFEKQMEKFEKEMEAYQEKMMKNRYVYVEKIEKMKDKEAYRVQDKAHQEAMMKAHKEAMEAHKMEMKAHKEALKQQLEAEKMRMKAEMERSKAEQKRRAEELKKI</sequence>
<keyword evidence="1" id="KW-0175">Coiled coil</keyword>
<protein>
    <recommendedName>
        <fullName evidence="4">Peptidase M56 domain-containing protein</fullName>
    </recommendedName>
</protein>
<evidence type="ECO:0000256" key="1">
    <source>
        <dbReference type="SAM" id="Coils"/>
    </source>
</evidence>
<feature type="transmembrane region" description="Helical" evidence="3">
    <location>
        <begin position="267"/>
        <end position="287"/>
    </location>
</feature>
<keyword evidence="3" id="KW-0812">Transmembrane</keyword>
<feature type="transmembrane region" description="Helical" evidence="3">
    <location>
        <begin position="6"/>
        <end position="25"/>
    </location>
</feature>
<feature type="transmembrane region" description="Helical" evidence="3">
    <location>
        <begin position="93"/>
        <end position="117"/>
    </location>
</feature>
<dbReference type="CDD" id="cd07341">
    <property type="entry name" value="M56_BlaR1_MecR1_like"/>
    <property type="match status" value="1"/>
</dbReference>
<reference evidence="6" key="1">
    <citation type="submission" date="2019-05" db="EMBL/GenBank/DDBJ databases">
        <title>Flavobacterium profundi sp. nov., isolated from a deep-sea seamount.</title>
        <authorList>
            <person name="Zhang D.-C."/>
        </authorList>
    </citation>
    <scope>NUCLEOTIDE SEQUENCE [LARGE SCALE GENOMIC DNA]</scope>
    <source>
        <strain evidence="6">TP390</strain>
    </source>
</reference>
<evidence type="ECO:0000313" key="5">
    <source>
        <dbReference type="EMBL" id="MVO10883.1"/>
    </source>
</evidence>
<proteinExistence type="predicted"/>
<feature type="transmembrane region" description="Helical" evidence="3">
    <location>
        <begin position="37"/>
        <end position="60"/>
    </location>
</feature>
<dbReference type="PANTHER" id="PTHR34978">
    <property type="entry name" value="POSSIBLE SENSOR-TRANSDUCER PROTEIN BLAR"/>
    <property type="match status" value="1"/>
</dbReference>
<keyword evidence="6" id="KW-1185">Reference proteome</keyword>
<organism evidence="5 6">
    <name type="scientific">Flavobacterium profundi</name>
    <dbReference type="NCBI Taxonomy" id="1774945"/>
    <lineage>
        <taxon>Bacteria</taxon>
        <taxon>Pseudomonadati</taxon>
        <taxon>Bacteroidota</taxon>
        <taxon>Flavobacteriia</taxon>
        <taxon>Flavobacteriales</taxon>
        <taxon>Flavobacteriaceae</taxon>
        <taxon>Flavobacterium</taxon>
    </lineage>
</organism>
<dbReference type="Pfam" id="PF05569">
    <property type="entry name" value="Peptidase_M56"/>
    <property type="match status" value="1"/>
</dbReference>
<feature type="domain" description="Peptidase M56" evidence="4">
    <location>
        <begin position="147"/>
        <end position="257"/>
    </location>
</feature>
<feature type="region of interest" description="Disordered" evidence="2">
    <location>
        <begin position="432"/>
        <end position="456"/>
    </location>
</feature>
<dbReference type="EMBL" id="WQLW01000017">
    <property type="protein sequence ID" value="MVO10883.1"/>
    <property type="molecule type" value="Genomic_DNA"/>
</dbReference>
<dbReference type="InterPro" id="IPR008756">
    <property type="entry name" value="Peptidase_M56"/>
</dbReference>
<feature type="coiled-coil region" evidence="1">
    <location>
        <begin position="569"/>
        <end position="622"/>
    </location>
</feature>
<evidence type="ECO:0000313" key="6">
    <source>
        <dbReference type="Proteomes" id="UP000431264"/>
    </source>
</evidence>